<dbReference type="Pfam" id="PF00258">
    <property type="entry name" value="Flavodoxin_1"/>
    <property type="match status" value="1"/>
</dbReference>
<dbReference type="InterPro" id="IPR017938">
    <property type="entry name" value="Riboflavin_synthase-like_b-brl"/>
</dbReference>
<accession>A0A091BYV2</accession>
<evidence type="ECO:0000256" key="3">
    <source>
        <dbReference type="ARBA" id="ARBA00022982"/>
    </source>
</evidence>
<dbReference type="PANTHER" id="PTHR19384">
    <property type="entry name" value="NITRIC OXIDE SYNTHASE-RELATED"/>
    <property type="match status" value="1"/>
</dbReference>
<keyword evidence="2" id="KW-0288">FMN</keyword>
<keyword evidence="5" id="KW-0472">Membrane</keyword>
<dbReference type="InterPro" id="IPR017927">
    <property type="entry name" value="FAD-bd_FR_type"/>
</dbReference>
<keyword evidence="1" id="KW-0285">Flavoprotein</keyword>
<dbReference type="GO" id="GO:0010181">
    <property type="term" value="F:FMN binding"/>
    <property type="evidence" value="ECO:0007669"/>
    <property type="project" value="InterPro"/>
</dbReference>
<dbReference type="PRINTS" id="PR00369">
    <property type="entry name" value="FLAVODOXIN"/>
</dbReference>
<keyword evidence="9" id="KW-1185">Reference proteome</keyword>
<evidence type="ECO:0000256" key="1">
    <source>
        <dbReference type="ARBA" id="ARBA00022630"/>
    </source>
</evidence>
<dbReference type="SUPFAM" id="SSF52343">
    <property type="entry name" value="Ferredoxin reductase-like, C-terminal NADP-linked domain"/>
    <property type="match status" value="1"/>
</dbReference>
<dbReference type="CDD" id="cd06200">
    <property type="entry name" value="SiR_like1"/>
    <property type="match status" value="1"/>
</dbReference>
<dbReference type="InterPro" id="IPR039261">
    <property type="entry name" value="FNR_nucleotide-bd"/>
</dbReference>
<dbReference type="InterPro" id="IPR001094">
    <property type="entry name" value="Flavdoxin-like"/>
</dbReference>
<dbReference type="eggNOG" id="COG0369">
    <property type="taxonomic scope" value="Bacteria"/>
</dbReference>
<gene>
    <name evidence="8" type="ORF">P873_10325</name>
</gene>
<dbReference type="Gene3D" id="3.40.50.360">
    <property type="match status" value="1"/>
</dbReference>
<keyword evidence="5" id="KW-0812">Transmembrane</keyword>
<dbReference type="PROSITE" id="PS51384">
    <property type="entry name" value="FAD_FR"/>
    <property type="match status" value="1"/>
</dbReference>
<keyword evidence="5" id="KW-1133">Transmembrane helix</keyword>
<dbReference type="PANTHER" id="PTHR19384:SF17">
    <property type="entry name" value="NADPH--CYTOCHROME P450 REDUCTASE"/>
    <property type="match status" value="1"/>
</dbReference>
<dbReference type="STRING" id="1121013.GCA_000426365_02491"/>
<feature type="domain" description="FAD-binding FR-type" evidence="7">
    <location>
        <begin position="226"/>
        <end position="344"/>
    </location>
</feature>
<dbReference type="InterPro" id="IPR001709">
    <property type="entry name" value="Flavoprot_Pyr_Nucl_cyt_Rdtase"/>
</dbReference>
<evidence type="ECO:0000313" key="8">
    <source>
        <dbReference type="EMBL" id="KFN49540.1"/>
    </source>
</evidence>
<proteinExistence type="predicted"/>
<dbReference type="Pfam" id="PF00175">
    <property type="entry name" value="NAD_binding_1"/>
    <property type="match status" value="1"/>
</dbReference>
<evidence type="ECO:0000256" key="5">
    <source>
        <dbReference type="SAM" id="Phobius"/>
    </source>
</evidence>
<keyword evidence="3" id="KW-0813">Transport</keyword>
<comment type="caution">
    <text evidence="8">The sequence shown here is derived from an EMBL/GenBank/DDBJ whole genome shotgun (WGS) entry which is preliminary data.</text>
</comment>
<dbReference type="EC" id="1.6.2.4" evidence="4"/>
<dbReference type="RefSeq" id="WP_245570658.1">
    <property type="nucleotide sequence ID" value="NZ_AUFF01000009.1"/>
</dbReference>
<dbReference type="InterPro" id="IPR008254">
    <property type="entry name" value="Flavodoxin/NO_synth"/>
</dbReference>
<dbReference type="Gene3D" id="3.40.50.80">
    <property type="entry name" value="Nucleotide-binding domain of ferredoxin-NADP reductase (FNR) module"/>
    <property type="match status" value="1"/>
</dbReference>
<dbReference type="EMBL" id="AWXU01000033">
    <property type="protein sequence ID" value="KFN49540.1"/>
    <property type="molecule type" value="Genomic_DNA"/>
</dbReference>
<dbReference type="PROSITE" id="PS50902">
    <property type="entry name" value="FLAVODOXIN_LIKE"/>
    <property type="match status" value="1"/>
</dbReference>
<dbReference type="GO" id="GO:0003958">
    <property type="term" value="F:NADPH-hemoprotein reductase activity"/>
    <property type="evidence" value="ECO:0007669"/>
    <property type="project" value="UniProtKB-EC"/>
</dbReference>
<evidence type="ECO:0000259" key="7">
    <source>
        <dbReference type="PROSITE" id="PS51384"/>
    </source>
</evidence>
<protein>
    <recommendedName>
        <fullName evidence="4">NADPH--hemoprotein reductase</fullName>
        <ecNumber evidence="4">1.6.2.4</ecNumber>
    </recommendedName>
</protein>
<evidence type="ECO:0000313" key="9">
    <source>
        <dbReference type="Proteomes" id="UP000029391"/>
    </source>
</evidence>
<evidence type="ECO:0000259" key="6">
    <source>
        <dbReference type="PROSITE" id="PS50902"/>
    </source>
</evidence>
<reference evidence="8 9" key="1">
    <citation type="submission" date="2013-09" db="EMBL/GenBank/DDBJ databases">
        <title>Genome sequencing of Arenimonas composti.</title>
        <authorList>
            <person name="Chen F."/>
            <person name="Wang G."/>
        </authorList>
    </citation>
    <scope>NUCLEOTIDE SEQUENCE [LARGE SCALE GENOMIC DNA]</scope>
    <source>
        <strain evidence="8 9">TR7-09</strain>
    </source>
</reference>
<evidence type="ECO:0000256" key="2">
    <source>
        <dbReference type="ARBA" id="ARBA00022643"/>
    </source>
</evidence>
<name>A0A091BYV2_9GAMM</name>
<dbReference type="PRINTS" id="PR00371">
    <property type="entry name" value="FPNCR"/>
</dbReference>
<dbReference type="GO" id="GO:0050660">
    <property type="term" value="F:flavin adenine dinucleotide binding"/>
    <property type="evidence" value="ECO:0007669"/>
    <property type="project" value="TreeGrafter"/>
</dbReference>
<feature type="transmembrane region" description="Helical" evidence="5">
    <location>
        <begin position="41"/>
        <end position="60"/>
    </location>
</feature>
<dbReference type="SUPFAM" id="SSF52218">
    <property type="entry name" value="Flavoproteins"/>
    <property type="match status" value="1"/>
</dbReference>
<dbReference type="SUPFAM" id="SSF63380">
    <property type="entry name" value="Riboflavin synthase domain-like"/>
    <property type="match status" value="1"/>
</dbReference>
<evidence type="ECO:0000256" key="4">
    <source>
        <dbReference type="ARBA" id="ARBA00023797"/>
    </source>
</evidence>
<keyword evidence="3" id="KW-0249">Electron transport</keyword>
<dbReference type="AlphaFoldDB" id="A0A091BYV2"/>
<feature type="domain" description="Flavodoxin-like" evidence="6">
    <location>
        <begin position="76"/>
        <end position="213"/>
    </location>
</feature>
<dbReference type="InterPro" id="IPR029039">
    <property type="entry name" value="Flavoprotein-like_sf"/>
</dbReference>
<organism evidence="8 9">
    <name type="scientific">Arenimonas composti TR7-09 = DSM 18010</name>
    <dbReference type="NCBI Taxonomy" id="1121013"/>
    <lineage>
        <taxon>Bacteria</taxon>
        <taxon>Pseudomonadati</taxon>
        <taxon>Pseudomonadota</taxon>
        <taxon>Gammaproteobacteria</taxon>
        <taxon>Lysobacterales</taxon>
        <taxon>Lysobacteraceae</taxon>
        <taxon>Arenimonas</taxon>
    </lineage>
</organism>
<sequence>MTDLRALAGNLAVGVLLLAAALALAAWQAQPWAWTAPAPARLAAAIVLVACYAGAVVLAVHRRRARRTAAVATDVMPVVHASQTGFALQLAERTAEALTRAGLPARPLAIADLDAATLAEHPRLLFIAATTGEGDAPDTAAAFLQRVMAAAPSLAPLQYGLLALGDRSYAEFCAFGRQLDHWLQQQGATPLFDRIDVDDGDPGALRHWQHHLRQLTGGEMADWEAPAYAAWTLRARRLLNPGSAGGPCFHLELAPPPGAMPQWEAGDIAEIGPRDPADPQAPPLPHREYSIASLPADGAVHLLVRLQRHPDGRPGAGSGWLCDYAPIGGRIDLRLRSNPGFHPPADDRPLLLIGNGTGLAGLRALLKARVAAGHRRNWLLFGERHAAHDAFHGDELEVWRSQGWIERLDRVWSRDLGGPRYVQDRLRECAPELRAWVEDGAAVYVCGSLTGMAPGVDATLRGILGDAEIAAMLAEGRYRRDVY</sequence>
<dbReference type="InterPro" id="IPR001433">
    <property type="entry name" value="OxRdtase_FAD/NAD-bd"/>
</dbReference>
<dbReference type="GO" id="GO:0005829">
    <property type="term" value="C:cytosol"/>
    <property type="evidence" value="ECO:0007669"/>
    <property type="project" value="TreeGrafter"/>
</dbReference>
<dbReference type="Gene3D" id="2.40.30.10">
    <property type="entry name" value="Translation factors"/>
    <property type="match status" value="1"/>
</dbReference>
<dbReference type="Proteomes" id="UP000029391">
    <property type="component" value="Unassembled WGS sequence"/>
</dbReference>